<evidence type="ECO:0000256" key="1">
    <source>
        <dbReference type="SAM" id="SignalP"/>
    </source>
</evidence>
<dbReference type="AlphaFoldDB" id="A0A3N4MCX2"/>
<proteinExistence type="predicted"/>
<evidence type="ECO:0000313" key="3">
    <source>
        <dbReference type="Proteomes" id="UP000279089"/>
    </source>
</evidence>
<dbReference type="OrthoDB" id="631889at2"/>
<comment type="caution">
    <text evidence="2">The sequence shown here is derived from an EMBL/GenBank/DDBJ whole genome shotgun (WGS) entry which is preliminary data.</text>
</comment>
<organism evidence="2 3">
    <name type="scientific">Chitinophaga barathri</name>
    <dbReference type="NCBI Taxonomy" id="1647451"/>
    <lineage>
        <taxon>Bacteria</taxon>
        <taxon>Pseudomonadati</taxon>
        <taxon>Bacteroidota</taxon>
        <taxon>Chitinophagia</taxon>
        <taxon>Chitinophagales</taxon>
        <taxon>Chitinophagaceae</taxon>
        <taxon>Chitinophaga</taxon>
    </lineage>
</organism>
<name>A0A3N4MCX2_9BACT</name>
<feature type="chain" id="PRO_5017999637" description="Peptidase A2 domain-containing protein" evidence="1">
    <location>
        <begin position="24"/>
        <end position="344"/>
    </location>
</feature>
<evidence type="ECO:0008006" key="4">
    <source>
        <dbReference type="Google" id="ProtNLM"/>
    </source>
</evidence>
<feature type="signal peptide" evidence="1">
    <location>
        <begin position="1"/>
        <end position="23"/>
    </location>
</feature>
<keyword evidence="1" id="KW-0732">Signal</keyword>
<evidence type="ECO:0000313" key="2">
    <source>
        <dbReference type="EMBL" id="RPD41724.1"/>
    </source>
</evidence>
<dbReference type="SUPFAM" id="SSF50630">
    <property type="entry name" value="Acid proteases"/>
    <property type="match status" value="1"/>
</dbReference>
<dbReference type="EMBL" id="RMBX01000003">
    <property type="protein sequence ID" value="RPD41724.1"/>
    <property type="molecule type" value="Genomic_DNA"/>
</dbReference>
<keyword evidence="3" id="KW-1185">Reference proteome</keyword>
<gene>
    <name evidence="2" type="ORF">EG028_06025</name>
</gene>
<sequence>MPCMKPVPFLLSFFLLFSPAAFSQPVLTQKDFVLSKEGYPLFTKKQYIDVCKKDLGADKNSPEANAICECMVTRLDRRYTLKQIKAYEKHHETDAVIVLMKQDTLLAREFQQCYEAGSQANIFFPPAYARAFRDKMAERYLFEEKDSSQRERIEKYCDCAIRIMQKKKMTLKMLDELVDENALLSNEIRYNCGDILKTTANNTVWNAGMRNDISGPETDTVYVLQLQNSTKVKVKIGPLISAWTLDSGADDLLVSDSLVNKLMEMKLLSPQDFIGEGYYRVANDQPMQVKIYRLPQLQVGKFTLRNVILTANKDVRGYLLGKGFLNKFSRWTLDNRKEVLILEK</sequence>
<reference evidence="3" key="1">
    <citation type="submission" date="2018-11" db="EMBL/GenBank/DDBJ databases">
        <title>Chitinophaga lutea sp.nov., isolate from arsenic contaminated soil.</title>
        <authorList>
            <person name="Zong Y."/>
        </authorList>
    </citation>
    <scope>NUCLEOTIDE SEQUENCE [LARGE SCALE GENOMIC DNA]</scope>
    <source>
        <strain evidence="3">YLT18</strain>
    </source>
</reference>
<dbReference type="Gene3D" id="2.40.70.10">
    <property type="entry name" value="Acid Proteases"/>
    <property type="match status" value="1"/>
</dbReference>
<protein>
    <recommendedName>
        <fullName evidence="4">Peptidase A2 domain-containing protein</fullName>
    </recommendedName>
</protein>
<accession>A0A3N4MCX2</accession>
<dbReference type="Proteomes" id="UP000279089">
    <property type="component" value="Unassembled WGS sequence"/>
</dbReference>
<dbReference type="InterPro" id="IPR021109">
    <property type="entry name" value="Peptidase_aspartic_dom_sf"/>
</dbReference>